<feature type="transmembrane region" description="Helical" evidence="2">
    <location>
        <begin position="231"/>
        <end position="249"/>
    </location>
</feature>
<sequence length="384" mass="42504">MRRNLNGVMTSLVGSDLSKQVAMESLKMFVPKKYIEAVTLNAKVMNMPRVGSNENIITPAHQINLAPAVRQEECEDEGLPGMGGFGIGHTDKCDSRGSCTCMVANSWLPEEYEPRRFHLLGFGCYFVLESLFVMCFSGLWKHGGTPPIAPWGIEPADHAIHCMTVCYPPKAMISAAGTYIYPLASLPGRAQQDGLLMLGPEITSQMNSQRPPTSNYANWASDGIVIMERKSLFWLFVCLLLQLCAFLLGQLSRMLGAHIDSTTFLSAFSFIDNDGKQYSLGPWVGTEDGIVVDIPCKDSSTWGVDVPSCVYDDTPFSAEADPNGTEQSTTLPCKPSTSSLHPITEISTLNSQILDEQVEHKRHGRWNRWFDHLEDQSRFIPSQL</sequence>
<dbReference type="InParanoid" id="B0CZ45"/>
<feature type="region of interest" description="Disordered" evidence="1">
    <location>
        <begin position="317"/>
        <end position="337"/>
    </location>
</feature>
<dbReference type="OrthoDB" id="3061143at2759"/>
<keyword evidence="2" id="KW-1133">Transmembrane helix</keyword>
<proteinExistence type="predicted"/>
<accession>B0CZ45</accession>
<evidence type="ECO:0000256" key="2">
    <source>
        <dbReference type="SAM" id="Phobius"/>
    </source>
</evidence>
<dbReference type="KEGG" id="lbc:LACBIDRAFT_312119"/>
<dbReference type="GeneID" id="6072372"/>
<keyword evidence="2" id="KW-0472">Membrane</keyword>
<dbReference type="Proteomes" id="UP000001194">
    <property type="component" value="Unassembled WGS sequence"/>
</dbReference>
<dbReference type="RefSeq" id="XP_001876821.1">
    <property type="nucleotide sequence ID" value="XM_001876786.1"/>
</dbReference>
<evidence type="ECO:0000256" key="1">
    <source>
        <dbReference type="SAM" id="MobiDB-lite"/>
    </source>
</evidence>
<dbReference type="AlphaFoldDB" id="B0CZ45"/>
<dbReference type="HOGENOM" id="CLU_866171_0_0_1"/>
<evidence type="ECO:0000313" key="3">
    <source>
        <dbReference type="EMBL" id="EDR12557.1"/>
    </source>
</evidence>
<dbReference type="EMBL" id="DS547094">
    <property type="protein sequence ID" value="EDR12557.1"/>
    <property type="molecule type" value="Genomic_DNA"/>
</dbReference>
<gene>
    <name evidence="3" type="ORF">LACBIDRAFT_312119</name>
</gene>
<evidence type="ECO:0000313" key="4">
    <source>
        <dbReference type="Proteomes" id="UP000001194"/>
    </source>
</evidence>
<name>B0CZ45_LACBS</name>
<keyword evidence="2" id="KW-0812">Transmembrane</keyword>
<organism evidence="4">
    <name type="scientific">Laccaria bicolor (strain S238N-H82 / ATCC MYA-4686)</name>
    <name type="common">Bicoloured deceiver</name>
    <name type="synonym">Laccaria laccata var. bicolor</name>
    <dbReference type="NCBI Taxonomy" id="486041"/>
    <lineage>
        <taxon>Eukaryota</taxon>
        <taxon>Fungi</taxon>
        <taxon>Dikarya</taxon>
        <taxon>Basidiomycota</taxon>
        <taxon>Agaricomycotina</taxon>
        <taxon>Agaricomycetes</taxon>
        <taxon>Agaricomycetidae</taxon>
        <taxon>Agaricales</taxon>
        <taxon>Agaricineae</taxon>
        <taxon>Hydnangiaceae</taxon>
        <taxon>Laccaria</taxon>
    </lineage>
</organism>
<feature type="compositionally biased region" description="Polar residues" evidence="1">
    <location>
        <begin position="324"/>
        <end position="337"/>
    </location>
</feature>
<protein>
    <submittedName>
        <fullName evidence="3">Predicted protein</fullName>
    </submittedName>
</protein>
<keyword evidence="4" id="KW-1185">Reference proteome</keyword>
<reference evidence="3 4" key="1">
    <citation type="journal article" date="2008" name="Nature">
        <title>The genome of Laccaria bicolor provides insights into mycorrhizal symbiosis.</title>
        <authorList>
            <person name="Martin F."/>
            <person name="Aerts A."/>
            <person name="Ahren D."/>
            <person name="Brun A."/>
            <person name="Danchin E.G.J."/>
            <person name="Duchaussoy F."/>
            <person name="Gibon J."/>
            <person name="Kohler A."/>
            <person name="Lindquist E."/>
            <person name="Pereda V."/>
            <person name="Salamov A."/>
            <person name="Shapiro H.J."/>
            <person name="Wuyts J."/>
            <person name="Blaudez D."/>
            <person name="Buee M."/>
            <person name="Brokstein P."/>
            <person name="Canbaeck B."/>
            <person name="Cohen D."/>
            <person name="Courty P.E."/>
            <person name="Coutinho P.M."/>
            <person name="Delaruelle C."/>
            <person name="Detter J.C."/>
            <person name="Deveau A."/>
            <person name="DiFazio S."/>
            <person name="Duplessis S."/>
            <person name="Fraissinet-Tachet L."/>
            <person name="Lucic E."/>
            <person name="Frey-Klett P."/>
            <person name="Fourrey C."/>
            <person name="Feussner I."/>
            <person name="Gay G."/>
            <person name="Grimwood J."/>
            <person name="Hoegger P.J."/>
            <person name="Jain P."/>
            <person name="Kilaru S."/>
            <person name="Labbe J."/>
            <person name="Lin Y.C."/>
            <person name="Legue V."/>
            <person name="Le Tacon F."/>
            <person name="Marmeisse R."/>
            <person name="Melayah D."/>
            <person name="Montanini B."/>
            <person name="Muratet M."/>
            <person name="Nehls U."/>
            <person name="Niculita-Hirzel H."/>
            <person name="Oudot-Le Secq M.P."/>
            <person name="Peter M."/>
            <person name="Quesneville H."/>
            <person name="Rajashekar B."/>
            <person name="Reich M."/>
            <person name="Rouhier N."/>
            <person name="Schmutz J."/>
            <person name="Yin T."/>
            <person name="Chalot M."/>
            <person name="Henrissat B."/>
            <person name="Kuees U."/>
            <person name="Lucas S."/>
            <person name="Van de Peer Y."/>
            <person name="Podila G.K."/>
            <person name="Polle A."/>
            <person name="Pukkila P.J."/>
            <person name="Richardson P.M."/>
            <person name="Rouze P."/>
            <person name="Sanders I.R."/>
            <person name="Stajich J.E."/>
            <person name="Tunlid A."/>
            <person name="Tuskan G."/>
            <person name="Grigoriev I.V."/>
        </authorList>
    </citation>
    <scope>NUCLEOTIDE SEQUENCE [LARGE SCALE GENOMIC DNA]</scope>
    <source>
        <strain evidence="4">S238N-H82 / ATCC MYA-4686</strain>
    </source>
</reference>